<dbReference type="Proteomes" id="UP000030746">
    <property type="component" value="Unassembled WGS sequence"/>
</dbReference>
<dbReference type="AlphaFoldDB" id="V4AW28"/>
<evidence type="ECO:0000256" key="2">
    <source>
        <dbReference type="SAM" id="MobiDB-lite"/>
    </source>
</evidence>
<feature type="region of interest" description="Disordered" evidence="2">
    <location>
        <begin position="14"/>
        <end position="33"/>
    </location>
</feature>
<accession>V4AW28</accession>
<keyword evidence="1" id="KW-0175">Coiled coil</keyword>
<keyword evidence="4" id="KW-1185">Reference proteome</keyword>
<dbReference type="OrthoDB" id="6111608at2759"/>
<evidence type="ECO:0000256" key="1">
    <source>
        <dbReference type="SAM" id="Coils"/>
    </source>
</evidence>
<evidence type="ECO:0000313" key="3">
    <source>
        <dbReference type="EMBL" id="ESO99295.1"/>
    </source>
</evidence>
<dbReference type="HOGENOM" id="CLU_1837356_0_0_1"/>
<dbReference type="EMBL" id="KB201037">
    <property type="protein sequence ID" value="ESO99295.1"/>
    <property type="molecule type" value="Genomic_DNA"/>
</dbReference>
<dbReference type="GeneID" id="20237698"/>
<organism evidence="3 4">
    <name type="scientific">Lottia gigantea</name>
    <name type="common">Giant owl limpet</name>
    <dbReference type="NCBI Taxonomy" id="225164"/>
    <lineage>
        <taxon>Eukaryota</taxon>
        <taxon>Metazoa</taxon>
        <taxon>Spiralia</taxon>
        <taxon>Lophotrochozoa</taxon>
        <taxon>Mollusca</taxon>
        <taxon>Gastropoda</taxon>
        <taxon>Patellogastropoda</taxon>
        <taxon>Lottioidea</taxon>
        <taxon>Lottiidae</taxon>
        <taxon>Lottia</taxon>
    </lineage>
</organism>
<feature type="compositionally biased region" description="Basic and acidic residues" evidence="2">
    <location>
        <begin position="20"/>
        <end position="31"/>
    </location>
</feature>
<protein>
    <submittedName>
        <fullName evidence="3">Uncharacterized protein</fullName>
    </submittedName>
</protein>
<dbReference type="KEGG" id="lgi:LOTGIDRAFT_158375"/>
<dbReference type="RefSeq" id="XP_009049786.1">
    <property type="nucleotide sequence ID" value="XM_009051538.1"/>
</dbReference>
<gene>
    <name evidence="3" type="ORF">LOTGIDRAFT_158375</name>
</gene>
<proteinExistence type="predicted"/>
<dbReference type="CTD" id="20237698"/>
<feature type="coiled-coil region" evidence="1">
    <location>
        <begin position="70"/>
        <end position="111"/>
    </location>
</feature>
<reference evidence="3 4" key="1">
    <citation type="journal article" date="2013" name="Nature">
        <title>Insights into bilaterian evolution from three spiralian genomes.</title>
        <authorList>
            <person name="Simakov O."/>
            <person name="Marletaz F."/>
            <person name="Cho S.J."/>
            <person name="Edsinger-Gonzales E."/>
            <person name="Havlak P."/>
            <person name="Hellsten U."/>
            <person name="Kuo D.H."/>
            <person name="Larsson T."/>
            <person name="Lv J."/>
            <person name="Arendt D."/>
            <person name="Savage R."/>
            <person name="Osoegawa K."/>
            <person name="de Jong P."/>
            <person name="Grimwood J."/>
            <person name="Chapman J.A."/>
            <person name="Shapiro H."/>
            <person name="Aerts A."/>
            <person name="Otillar R.P."/>
            <person name="Terry A.Y."/>
            <person name="Boore J.L."/>
            <person name="Grigoriev I.V."/>
            <person name="Lindberg D.R."/>
            <person name="Seaver E.C."/>
            <person name="Weisblat D.A."/>
            <person name="Putnam N.H."/>
            <person name="Rokhsar D.S."/>
        </authorList>
    </citation>
    <scope>NUCLEOTIDE SEQUENCE [LARGE SCALE GENOMIC DNA]</scope>
</reference>
<evidence type="ECO:0000313" key="4">
    <source>
        <dbReference type="Proteomes" id="UP000030746"/>
    </source>
</evidence>
<name>V4AW28_LOTGI</name>
<sequence>MNMMSFDGIRKRIGSSSRVSDAESKKNKIGEFENETGDMEVGPIINQLLSALQDDRVTYIIANALAKIISPQLKETITQLETKVVKLEDDLHQKSDQLSELQDKYGELEQYGRREGIRISGIEDTDSLVYDLMYCSFNSG</sequence>